<keyword evidence="3" id="KW-1185">Reference proteome</keyword>
<dbReference type="Proteomes" id="UP000593765">
    <property type="component" value="Chromosome"/>
</dbReference>
<dbReference type="InterPro" id="IPR012332">
    <property type="entry name" value="Autotransporter_pectin_lyase_C"/>
</dbReference>
<dbReference type="SUPFAM" id="SSF51126">
    <property type="entry name" value="Pectin lyase-like"/>
    <property type="match status" value="1"/>
</dbReference>
<dbReference type="RefSeq" id="WP_206291412.1">
    <property type="nucleotide sequence ID" value="NZ_CP063458.1"/>
</dbReference>
<reference evidence="2 3" key="1">
    <citation type="submission" date="2020-10" db="EMBL/GenBank/DDBJ databases">
        <title>Wide distribution of Phycisphaera-like planctomycetes from WD2101 soil group in peatlands and genome analysis of the first cultivated representative.</title>
        <authorList>
            <person name="Dedysh S.N."/>
            <person name="Beletsky A.V."/>
            <person name="Ivanova A."/>
            <person name="Kulichevskaya I.S."/>
            <person name="Suzina N.E."/>
            <person name="Philippov D.A."/>
            <person name="Rakitin A.L."/>
            <person name="Mardanov A.V."/>
            <person name="Ravin N.V."/>
        </authorList>
    </citation>
    <scope>NUCLEOTIDE SEQUENCE [LARGE SCALE GENOMIC DNA]</scope>
    <source>
        <strain evidence="2 3">M1803</strain>
    </source>
</reference>
<sequence length="1452" mass="138830">MQTGPLGTASLTKGNAGTLTLTAANTWTGGTRINNGRLVLAGGDNRLSVAGGLTFGNAANSGIVQLGDAAAASNQTVTNLTISGTGAANAVVGGHTSNSVLTINNSAAITASPIFGGVGTNENNLSLVKTGTGSLTLDKSNSFAGNLDVQSGQVTITNGSALGTGTKTVSLSTAGAAAPSLRLNAAAGFGLDASIALVTSNDDATAPAILNAGGTNIIGGTIGLAGGGFGGGHTRIGIAAGSLAINGNITPTASAGADRVLTLDAAAATSGTINGLVNDNAGFKISVVKEGAGTWTLSGANNYGGSTTVNTGRLNITTAQTGNGAISVATGASLGVSLASAGQTLNAPSLTLAAGASLSLNLGGFGNPSVAAITPTTFSTAAVNQINVAATGLAIGAFDLIDYAGSIGGSGFAGLSLGSLPARVSAELVDAPGVVRLKINSFDLPRWTGAVDAVWDLDPDGTGATGTANWALAGGGATKYLQGTGGTDSVVFDDSATGSTTISLFATTPLTPASIKVDASSKTYTFVGSGRISGSSSLLKTGTSTLILANTGGNDFNGVTSIVGGTLQIGDGSTPLAGQLGTGDVINNAALVFNRPDDLTAANSISGLGSVTKQGAGVLTLSGVNATYTGSITVAAGTLKVGNAAALGTASGNTAVAAGATLDITGFSLSEPIQLNGGTIKSLSGTVTATTGTLTLNGGGTADVTAGTFTISGPVGGTGGFSKSGAGTTVLGGTTSFAGGLTVNAGTLILSTNAGYTGGTTVTGGTLQIGASVSATAGAPGTGDIALNPAAAGIATLNILRGDSLVISNNITSSGAGTNAVTIGAAGSGTITFSGTNTFTGNVTVNAGSLVITNSSALGIGPKSVSLANASLPSLRLDGSAGPITLAAGINFRASSDGSGTNPGAIVNVAGNNIINGDIALVNGGGGQGRVVSLADTLTLNGLIDANTATGARTLLIGGPGNGIVNGAVADWLDTATSANRVVSVTKDGTGTWTLAGTNTFTGAVAIQNGTLRVGSVATNGTAQPLGVASSAITLGAATTSGTFEYTGPTATLDRPITVVANSIGSVVRNSGGGVLTLGGAITKNGTKLTLTGGTFVVNGNITGANANSDLIIDAATVTLAGAASTYNGPTLVYGGATLKNGVLNGIPVGSTLTLGQASSNTAGTFDLGGFDQTLSGIASAGSAVSQVTNSAASGTATLTITGSSSFGGLLKDGPTASLALAKSTGGVLTITGANTYGGPTSVTAGTLLANNSTGSATGSGAVSVSGGGTIGGSGSIAGNLTIAGLGTLSPGNSVGTITTSGGQEWQGGGTYRWEIADPSLAPGTGWDLAELGAGTLKISATPASKFKIDIVQQGSAAPAGAVDPDAWFTIAHAGALTDAAGAPLDLLTVSNLFDLPSNVGEAWEVRVQDVGGGGGYNIQLSAVPEPASLAGIAVAATGLLSRRRRARRLRS</sequence>
<dbReference type="Gene3D" id="2.160.20.20">
    <property type="match status" value="1"/>
</dbReference>
<evidence type="ECO:0000313" key="3">
    <source>
        <dbReference type="Proteomes" id="UP000593765"/>
    </source>
</evidence>
<organism evidence="2 3">
    <name type="scientific">Humisphaera borealis</name>
    <dbReference type="NCBI Taxonomy" id="2807512"/>
    <lineage>
        <taxon>Bacteria</taxon>
        <taxon>Pseudomonadati</taxon>
        <taxon>Planctomycetota</taxon>
        <taxon>Phycisphaerae</taxon>
        <taxon>Tepidisphaerales</taxon>
        <taxon>Tepidisphaeraceae</taxon>
        <taxon>Humisphaera</taxon>
    </lineage>
</organism>
<gene>
    <name evidence="2" type="ORF">IPV69_19565</name>
</gene>
<keyword evidence="1" id="KW-0732">Signal</keyword>
<dbReference type="Pfam" id="PF12951">
    <property type="entry name" value="PATR"/>
    <property type="match status" value="10"/>
</dbReference>
<protein>
    <submittedName>
        <fullName evidence="2">Autotransporter-associated beta strand repeat-containing protein</fullName>
    </submittedName>
</protein>
<evidence type="ECO:0000313" key="2">
    <source>
        <dbReference type="EMBL" id="QOV88429.1"/>
    </source>
</evidence>
<dbReference type="InterPro" id="IPR013425">
    <property type="entry name" value="Autotrns_rpt"/>
</dbReference>
<dbReference type="InterPro" id="IPR011050">
    <property type="entry name" value="Pectin_lyase_fold/virulence"/>
</dbReference>
<accession>A0A7M2WSN5</accession>
<dbReference type="EMBL" id="CP063458">
    <property type="protein sequence ID" value="QOV88429.1"/>
    <property type="molecule type" value="Genomic_DNA"/>
</dbReference>
<evidence type="ECO:0000256" key="1">
    <source>
        <dbReference type="ARBA" id="ARBA00022729"/>
    </source>
</evidence>
<proteinExistence type="predicted"/>
<dbReference type="NCBIfam" id="TIGR02595">
    <property type="entry name" value="PEP_CTERM"/>
    <property type="match status" value="1"/>
</dbReference>
<name>A0A7M2WSN5_9BACT</name>
<dbReference type="InterPro" id="IPR013424">
    <property type="entry name" value="Ice-binding_C"/>
</dbReference>
<dbReference type="NCBIfam" id="TIGR02601">
    <property type="entry name" value="autotrns_rpt"/>
    <property type="match status" value="9"/>
</dbReference>
<dbReference type="KEGG" id="hbs:IPV69_19565"/>